<feature type="domain" description="HTH tetR-type" evidence="3">
    <location>
        <begin position="1"/>
        <end position="49"/>
    </location>
</feature>
<proteinExistence type="predicted"/>
<dbReference type="InterPro" id="IPR039536">
    <property type="entry name" value="TetR_C_Proteobacteria"/>
</dbReference>
<dbReference type="InterPro" id="IPR009057">
    <property type="entry name" value="Homeodomain-like_sf"/>
</dbReference>
<dbReference type="InterPro" id="IPR001647">
    <property type="entry name" value="HTH_TetR"/>
</dbReference>
<evidence type="ECO:0000256" key="1">
    <source>
        <dbReference type="ARBA" id="ARBA00023125"/>
    </source>
</evidence>
<dbReference type="PROSITE" id="PS50977">
    <property type="entry name" value="HTH_TETR_2"/>
    <property type="match status" value="1"/>
</dbReference>
<dbReference type="Pfam" id="PF14246">
    <property type="entry name" value="TetR_C_7"/>
    <property type="match status" value="1"/>
</dbReference>
<dbReference type="RefSeq" id="WP_206592537.1">
    <property type="nucleotide sequence ID" value="NZ_JAFKCS010000001.1"/>
</dbReference>
<reference evidence="4 5" key="1">
    <citation type="submission" date="2021-03" db="EMBL/GenBank/DDBJ databases">
        <title>novel species isolated from a fishpond in China.</title>
        <authorList>
            <person name="Lu H."/>
            <person name="Cai Z."/>
        </authorList>
    </citation>
    <scope>NUCLEOTIDE SEQUENCE [LARGE SCALE GENOMIC DNA]</scope>
    <source>
        <strain evidence="4 5">Y57</strain>
    </source>
</reference>
<accession>A0ABS3CNK8</accession>
<keyword evidence="5" id="KW-1185">Reference proteome</keyword>
<organism evidence="4 5">
    <name type="scientific">Bowmanella yangjiangensis</name>
    <dbReference type="NCBI Taxonomy" id="2811230"/>
    <lineage>
        <taxon>Bacteria</taxon>
        <taxon>Pseudomonadati</taxon>
        <taxon>Pseudomonadota</taxon>
        <taxon>Gammaproteobacteria</taxon>
        <taxon>Alteromonadales</taxon>
        <taxon>Alteromonadaceae</taxon>
        <taxon>Bowmanella</taxon>
    </lineage>
</organism>
<evidence type="ECO:0000313" key="5">
    <source>
        <dbReference type="Proteomes" id="UP000663992"/>
    </source>
</evidence>
<dbReference type="Proteomes" id="UP000663992">
    <property type="component" value="Unassembled WGS sequence"/>
</dbReference>
<feature type="DNA-binding region" description="H-T-H motif" evidence="2">
    <location>
        <begin position="12"/>
        <end position="31"/>
    </location>
</feature>
<gene>
    <name evidence="4" type="ORF">J0A65_02370</name>
</gene>
<dbReference type="PANTHER" id="PTHR30055">
    <property type="entry name" value="HTH-TYPE TRANSCRIPTIONAL REGULATOR RUTR"/>
    <property type="match status" value="1"/>
</dbReference>
<keyword evidence="1 2" id="KW-0238">DNA-binding</keyword>
<dbReference type="Gene3D" id="1.10.10.60">
    <property type="entry name" value="Homeodomain-like"/>
    <property type="match status" value="1"/>
</dbReference>
<protein>
    <submittedName>
        <fullName evidence="4">TetR/AcrR family transcriptional regulator</fullName>
    </submittedName>
</protein>
<evidence type="ECO:0000259" key="3">
    <source>
        <dbReference type="PROSITE" id="PS50977"/>
    </source>
</evidence>
<comment type="caution">
    <text evidence="4">The sequence shown here is derived from an EMBL/GenBank/DDBJ whole genome shotgun (WGS) entry which is preliminary data.</text>
</comment>
<dbReference type="Pfam" id="PF00440">
    <property type="entry name" value="TetR_N"/>
    <property type="match status" value="1"/>
</dbReference>
<dbReference type="EMBL" id="JAFKCS010000001">
    <property type="protein sequence ID" value="MBN7818689.1"/>
    <property type="molecule type" value="Genomic_DNA"/>
</dbReference>
<sequence>MLVMEKSLAGLTMEGIAKHAGISKVTLYRRYGDLASLVQAYVTFHTEQALSTEPALGSDSQSGTQRNLQTQLSSLGYHILSLISRPDVLLFDTAISAAQRQYPELGRQLFACGPARVLANLTAMLAPFLHAHGNKLTAEEAAQMLFALWKSGFYDELQMTGRMPLSAEQLKQHAERKTQLFFQFIKEC</sequence>
<dbReference type="InterPro" id="IPR050109">
    <property type="entry name" value="HTH-type_TetR-like_transc_reg"/>
</dbReference>
<dbReference type="Gene3D" id="1.10.357.10">
    <property type="entry name" value="Tetracycline Repressor, domain 2"/>
    <property type="match status" value="1"/>
</dbReference>
<dbReference type="PANTHER" id="PTHR30055:SF146">
    <property type="entry name" value="HTH-TYPE TRANSCRIPTIONAL DUAL REGULATOR CECR"/>
    <property type="match status" value="1"/>
</dbReference>
<dbReference type="SUPFAM" id="SSF46689">
    <property type="entry name" value="Homeodomain-like"/>
    <property type="match status" value="1"/>
</dbReference>
<evidence type="ECO:0000313" key="4">
    <source>
        <dbReference type="EMBL" id="MBN7818689.1"/>
    </source>
</evidence>
<evidence type="ECO:0000256" key="2">
    <source>
        <dbReference type="PROSITE-ProRule" id="PRU00335"/>
    </source>
</evidence>
<name>A0ABS3CNK8_9ALTE</name>